<accession>A0ABT2TYD2</accession>
<dbReference type="Proteomes" id="UP001652409">
    <property type="component" value="Unassembled WGS sequence"/>
</dbReference>
<organism evidence="2 3">
    <name type="scientific">Blautia ammoniilytica</name>
    <dbReference type="NCBI Taxonomy" id="2981782"/>
    <lineage>
        <taxon>Bacteria</taxon>
        <taxon>Bacillati</taxon>
        <taxon>Bacillota</taxon>
        <taxon>Clostridia</taxon>
        <taxon>Lachnospirales</taxon>
        <taxon>Lachnospiraceae</taxon>
        <taxon>Blautia</taxon>
    </lineage>
</organism>
<evidence type="ECO:0000313" key="3">
    <source>
        <dbReference type="Proteomes" id="UP001652409"/>
    </source>
</evidence>
<dbReference type="InterPro" id="IPR014729">
    <property type="entry name" value="Rossmann-like_a/b/a_fold"/>
</dbReference>
<dbReference type="PANTHER" id="PTHR30336">
    <property type="entry name" value="INNER MEMBRANE PROTEIN, PROBABLE PERMEASE"/>
    <property type="match status" value="1"/>
</dbReference>
<dbReference type="PANTHER" id="PTHR30336:SF20">
    <property type="entry name" value="DUF218 DOMAIN-CONTAINING PROTEIN"/>
    <property type="match status" value="1"/>
</dbReference>
<proteinExistence type="predicted"/>
<protein>
    <submittedName>
        <fullName evidence="2">YdcF family protein</fullName>
    </submittedName>
</protein>
<reference evidence="2 3" key="1">
    <citation type="journal article" date="2021" name="ISME Commun">
        <title>Automated analysis of genomic sequences facilitates high-throughput and comprehensive description of bacteria.</title>
        <authorList>
            <person name="Hitch T.C.A."/>
        </authorList>
    </citation>
    <scope>NUCLEOTIDE SEQUENCE [LARGE SCALE GENOMIC DNA]</scope>
    <source>
        <strain evidence="2 3">Sanger_23</strain>
    </source>
</reference>
<evidence type="ECO:0000259" key="1">
    <source>
        <dbReference type="Pfam" id="PF02698"/>
    </source>
</evidence>
<dbReference type="Pfam" id="PF02698">
    <property type="entry name" value="DUF218"/>
    <property type="match status" value="1"/>
</dbReference>
<keyword evidence="3" id="KW-1185">Reference proteome</keyword>
<dbReference type="InterPro" id="IPR003848">
    <property type="entry name" value="DUF218"/>
</dbReference>
<dbReference type="Gene3D" id="3.40.50.620">
    <property type="entry name" value="HUPs"/>
    <property type="match status" value="1"/>
</dbReference>
<feature type="domain" description="DUF218" evidence="1">
    <location>
        <begin position="23"/>
        <end position="148"/>
    </location>
</feature>
<dbReference type="CDD" id="cd06259">
    <property type="entry name" value="YdcF-like"/>
    <property type="match status" value="1"/>
</dbReference>
<name>A0ABT2TYD2_9FIRM</name>
<comment type="caution">
    <text evidence="2">The sequence shown here is derived from an EMBL/GenBank/DDBJ whole genome shotgun (WGS) entry which is preliminary data.</text>
</comment>
<gene>
    <name evidence="2" type="ORF">OCV61_13625</name>
</gene>
<dbReference type="InterPro" id="IPR051599">
    <property type="entry name" value="Cell_Envelope_Assoc"/>
</dbReference>
<evidence type="ECO:0000313" key="2">
    <source>
        <dbReference type="EMBL" id="MCU6766439.1"/>
    </source>
</evidence>
<sequence>MLDEFMKTIGDFVFAEDIPEKADIIFIPGNGYPEMAEHAARLYMEGYAPHILPSGKYSVVMGHFSGVLSSKQDYNRKYDTEWEFLKDVLMHNHVPDHAILKEDKATYTYENAIYSRKVTDGLGLTIRKAILCCKSYHARRALMYYQMLYPDTKFYVCADCPDGITRENWKDTEEGIRAVTGEVTRIILQFQLMV</sequence>
<dbReference type="EMBL" id="JAOQJL010000030">
    <property type="protein sequence ID" value="MCU6766439.1"/>
    <property type="molecule type" value="Genomic_DNA"/>
</dbReference>